<sequence>MDTTIEDLEQKMESFREFHMLEKHRVQSFEHWPFPAESSCSIAKMAEAGFYWTGTKRENDTATCFVCGKTLDGWESEDEPWKEHSKHAPQCEFVKLGLPESELTVQQFIQILGTVLKKTIEKACKQFKPKIAKGSEIKLNEFLRCQK</sequence>
<keyword evidence="10" id="KW-0159">Chromosome partition</keyword>
<dbReference type="GO" id="GO:0051301">
    <property type="term" value="P:cell division"/>
    <property type="evidence" value="ECO:0007669"/>
    <property type="project" value="UniProtKB-KW"/>
</dbReference>
<keyword evidence="12" id="KW-0832">Ubl conjugation</keyword>
<name>A0A6J2T5P3_DROLE</name>
<evidence type="ECO:0000256" key="14">
    <source>
        <dbReference type="ARBA" id="ARBA00023242"/>
    </source>
</evidence>
<keyword evidence="13" id="KW-0206">Cytoskeleton</keyword>
<evidence type="ECO:0000256" key="5">
    <source>
        <dbReference type="ARBA" id="ARBA00022490"/>
    </source>
</evidence>
<evidence type="ECO:0000256" key="1">
    <source>
        <dbReference type="ARBA" id="ARBA00004123"/>
    </source>
</evidence>
<comment type="similarity">
    <text evidence="4">Belongs to the IAP family.</text>
</comment>
<keyword evidence="6" id="KW-0597">Phosphoprotein</keyword>
<dbReference type="InterPro" id="IPR001370">
    <property type="entry name" value="BIR_rpt"/>
</dbReference>
<evidence type="ECO:0000256" key="4">
    <source>
        <dbReference type="ARBA" id="ARBA00006672"/>
    </source>
</evidence>
<keyword evidence="8" id="KW-0479">Metal-binding</keyword>
<dbReference type="GO" id="GO:0046872">
    <property type="term" value="F:metal ion binding"/>
    <property type="evidence" value="ECO:0007669"/>
    <property type="project" value="UniProtKB-KW"/>
</dbReference>
<dbReference type="AlphaFoldDB" id="A0A6J2T5P3"/>
<dbReference type="SMART" id="SM00238">
    <property type="entry name" value="BIR"/>
    <property type="match status" value="1"/>
</dbReference>
<gene>
    <name evidence="18" type="primary">LOC115621172</name>
</gene>
<evidence type="ECO:0000256" key="16">
    <source>
        <dbReference type="ARBA" id="ARBA00023328"/>
    </source>
</evidence>
<dbReference type="GO" id="GO:0005634">
    <property type="term" value="C:nucleus"/>
    <property type="evidence" value="ECO:0007669"/>
    <property type="project" value="UniProtKB-SubCell"/>
</dbReference>
<dbReference type="FunFam" id="1.10.1170.10:FF:000009">
    <property type="entry name" value="Baculoviral IAP repeat-containing protein 5"/>
    <property type="match status" value="1"/>
</dbReference>
<dbReference type="OrthoDB" id="2196114at2759"/>
<dbReference type="GO" id="GO:0005819">
    <property type="term" value="C:spindle"/>
    <property type="evidence" value="ECO:0007669"/>
    <property type="project" value="UniProtKB-SubCell"/>
</dbReference>
<reference evidence="18" key="1">
    <citation type="submission" date="2025-08" db="UniProtKB">
        <authorList>
            <consortium name="RefSeq"/>
        </authorList>
    </citation>
    <scope>IDENTIFICATION</scope>
    <source>
        <strain evidence="18">11010-0011.00</strain>
        <tissue evidence="18">Whole body</tissue>
    </source>
</reference>
<dbReference type="PANTHER" id="PTHR46771:SF5">
    <property type="entry name" value="DETERIN"/>
    <property type="match status" value="1"/>
</dbReference>
<dbReference type="CTD" id="42077"/>
<dbReference type="Pfam" id="PF00653">
    <property type="entry name" value="BIR"/>
    <property type="match status" value="1"/>
</dbReference>
<evidence type="ECO:0000256" key="8">
    <source>
        <dbReference type="ARBA" id="ARBA00022723"/>
    </source>
</evidence>
<keyword evidence="14" id="KW-0539">Nucleus</keyword>
<keyword evidence="7" id="KW-0132">Cell division</keyword>
<keyword evidence="15" id="KW-0131">Cell cycle</keyword>
<evidence type="ECO:0000256" key="3">
    <source>
        <dbReference type="ARBA" id="ARBA00004584"/>
    </source>
</evidence>
<dbReference type="PANTHER" id="PTHR46771">
    <property type="entry name" value="DETERIN"/>
    <property type="match status" value="1"/>
</dbReference>
<dbReference type="SUPFAM" id="SSF57924">
    <property type="entry name" value="Inhibitor of apoptosis (IAP) repeat"/>
    <property type="match status" value="1"/>
</dbReference>
<dbReference type="Gene3D" id="1.10.1170.10">
    <property type="entry name" value="Inhibitor Of Apoptosis Protein (2mihbC-IAP-1), Chain A"/>
    <property type="match status" value="1"/>
</dbReference>
<dbReference type="CDD" id="cd00022">
    <property type="entry name" value="BIR"/>
    <property type="match status" value="1"/>
</dbReference>
<evidence type="ECO:0000313" key="18">
    <source>
        <dbReference type="RefSeq" id="XP_030370595.1"/>
    </source>
</evidence>
<evidence type="ECO:0000256" key="13">
    <source>
        <dbReference type="ARBA" id="ARBA00023212"/>
    </source>
</evidence>
<comment type="subcellular location">
    <subcellularLocation>
        <location evidence="3">Chromosome</location>
        <location evidence="3">Centromere</location>
    </subcellularLocation>
    <subcellularLocation>
        <location evidence="2">Cytoplasm</location>
        <location evidence="2">Cytoskeleton</location>
        <location evidence="2">Spindle</location>
    </subcellularLocation>
    <subcellularLocation>
        <location evidence="1">Nucleus</location>
    </subcellularLocation>
</comment>
<dbReference type="GeneID" id="115621172"/>
<keyword evidence="11" id="KW-0862">Zinc</keyword>
<evidence type="ECO:0000256" key="10">
    <source>
        <dbReference type="ARBA" id="ARBA00022829"/>
    </source>
</evidence>
<dbReference type="InterPro" id="IPR051190">
    <property type="entry name" value="Baculoviral_IAP"/>
</dbReference>
<evidence type="ECO:0000256" key="15">
    <source>
        <dbReference type="ARBA" id="ARBA00023306"/>
    </source>
</evidence>
<evidence type="ECO:0000256" key="7">
    <source>
        <dbReference type="ARBA" id="ARBA00022618"/>
    </source>
</evidence>
<dbReference type="GO" id="GO:0000775">
    <property type="term" value="C:chromosome, centromeric region"/>
    <property type="evidence" value="ECO:0007669"/>
    <property type="project" value="UniProtKB-SubCell"/>
</dbReference>
<evidence type="ECO:0000256" key="9">
    <source>
        <dbReference type="ARBA" id="ARBA00022776"/>
    </source>
</evidence>
<protein>
    <submittedName>
        <fullName evidence="18">Baculoviral IAP repeat-containing protein 5</fullName>
    </submittedName>
</protein>
<evidence type="ECO:0000256" key="12">
    <source>
        <dbReference type="ARBA" id="ARBA00022843"/>
    </source>
</evidence>
<evidence type="ECO:0000256" key="11">
    <source>
        <dbReference type="ARBA" id="ARBA00022833"/>
    </source>
</evidence>
<keyword evidence="16" id="KW-0137">Centromere</keyword>
<evidence type="ECO:0000256" key="6">
    <source>
        <dbReference type="ARBA" id="ARBA00022553"/>
    </source>
</evidence>
<dbReference type="RefSeq" id="XP_030370595.1">
    <property type="nucleotide sequence ID" value="XM_030514735.1"/>
</dbReference>
<dbReference type="GO" id="GO:0007059">
    <property type="term" value="P:chromosome segregation"/>
    <property type="evidence" value="ECO:0007669"/>
    <property type="project" value="UniProtKB-KW"/>
</dbReference>
<evidence type="ECO:0000313" key="17">
    <source>
        <dbReference type="Proteomes" id="UP000504634"/>
    </source>
</evidence>
<evidence type="ECO:0000256" key="2">
    <source>
        <dbReference type="ARBA" id="ARBA00004186"/>
    </source>
</evidence>
<keyword evidence="5" id="KW-0963">Cytoplasm</keyword>
<proteinExistence type="inferred from homology"/>
<keyword evidence="9" id="KW-0498">Mitosis</keyword>
<dbReference type="Proteomes" id="UP000504634">
    <property type="component" value="Unplaced"/>
</dbReference>
<dbReference type="PROSITE" id="PS50143">
    <property type="entry name" value="BIR_REPEAT_2"/>
    <property type="match status" value="1"/>
</dbReference>
<organism evidence="17 18">
    <name type="scientific">Drosophila lebanonensis</name>
    <name type="common">Fruit fly</name>
    <name type="synonym">Scaptodrosophila lebanonensis</name>
    <dbReference type="NCBI Taxonomy" id="7225"/>
    <lineage>
        <taxon>Eukaryota</taxon>
        <taxon>Metazoa</taxon>
        <taxon>Ecdysozoa</taxon>
        <taxon>Arthropoda</taxon>
        <taxon>Hexapoda</taxon>
        <taxon>Insecta</taxon>
        <taxon>Pterygota</taxon>
        <taxon>Neoptera</taxon>
        <taxon>Endopterygota</taxon>
        <taxon>Diptera</taxon>
        <taxon>Brachycera</taxon>
        <taxon>Muscomorpha</taxon>
        <taxon>Ephydroidea</taxon>
        <taxon>Drosophilidae</taxon>
        <taxon>Scaptodrosophila</taxon>
    </lineage>
</organism>
<keyword evidence="17" id="KW-1185">Reference proteome</keyword>
<accession>A0A6J2T5P3</accession>